<proteinExistence type="predicted"/>
<evidence type="ECO:0000313" key="2">
    <source>
        <dbReference type="EMBL" id="MPA67423.1"/>
    </source>
</evidence>
<sequence>MEPMINDGASGLCSGPKNMEPLSGEIVEEDAPIEGGFVTAVTSDRMVGGVLRSNGVLRRQRSDGDGSRFDEVDGDGSRSDEGDEEIERCVEAAEVKFRGFIGGLLGSRSDEGDEEIERRVEI</sequence>
<feature type="compositionally biased region" description="Basic and acidic residues" evidence="1">
    <location>
        <begin position="60"/>
        <end position="80"/>
    </location>
</feature>
<evidence type="ECO:0000256" key="1">
    <source>
        <dbReference type="SAM" id="MobiDB-lite"/>
    </source>
</evidence>
<gene>
    <name evidence="2" type="ORF">Din_036864</name>
</gene>
<accession>A0A5B7BJP3</accession>
<protein>
    <submittedName>
        <fullName evidence="2">Uncharacterized protein</fullName>
    </submittedName>
</protein>
<organism evidence="2">
    <name type="scientific">Davidia involucrata</name>
    <name type="common">Dove tree</name>
    <dbReference type="NCBI Taxonomy" id="16924"/>
    <lineage>
        <taxon>Eukaryota</taxon>
        <taxon>Viridiplantae</taxon>
        <taxon>Streptophyta</taxon>
        <taxon>Embryophyta</taxon>
        <taxon>Tracheophyta</taxon>
        <taxon>Spermatophyta</taxon>
        <taxon>Magnoliopsida</taxon>
        <taxon>eudicotyledons</taxon>
        <taxon>Gunneridae</taxon>
        <taxon>Pentapetalae</taxon>
        <taxon>asterids</taxon>
        <taxon>Cornales</taxon>
        <taxon>Nyssaceae</taxon>
        <taxon>Davidia</taxon>
    </lineage>
</organism>
<feature type="region of interest" description="Disordered" evidence="1">
    <location>
        <begin position="1"/>
        <end position="22"/>
    </location>
</feature>
<reference evidence="2" key="1">
    <citation type="submission" date="2019-08" db="EMBL/GenBank/DDBJ databases">
        <title>Reference gene set and small RNA set construction with multiple tissues from Davidia involucrata Baill.</title>
        <authorList>
            <person name="Yang H."/>
            <person name="Zhou C."/>
            <person name="Li G."/>
            <person name="Wang J."/>
            <person name="Gao P."/>
            <person name="Wang M."/>
            <person name="Wang R."/>
            <person name="Zhao Y."/>
        </authorList>
    </citation>
    <scope>NUCLEOTIDE SEQUENCE</scope>
    <source>
        <tissue evidence="2">Mixed with DoveR01_LX</tissue>
    </source>
</reference>
<name>A0A5B7BJP3_DAVIN</name>
<feature type="region of interest" description="Disordered" evidence="1">
    <location>
        <begin position="57"/>
        <end position="86"/>
    </location>
</feature>
<dbReference type="AlphaFoldDB" id="A0A5B7BJP3"/>
<dbReference type="EMBL" id="GHES01036864">
    <property type="protein sequence ID" value="MPA67423.1"/>
    <property type="molecule type" value="Transcribed_RNA"/>
</dbReference>